<protein>
    <submittedName>
        <fullName evidence="3">Spermidine synthase</fullName>
    </submittedName>
</protein>
<dbReference type="EMBL" id="FNLN01000002">
    <property type="protein sequence ID" value="SDT84543.1"/>
    <property type="molecule type" value="Genomic_DNA"/>
</dbReference>
<dbReference type="NCBIfam" id="NF037959">
    <property type="entry name" value="MFS_SpdSyn"/>
    <property type="match status" value="1"/>
</dbReference>
<feature type="transmembrane region" description="Helical" evidence="2">
    <location>
        <begin position="179"/>
        <end position="197"/>
    </location>
</feature>
<dbReference type="SUPFAM" id="SSF53335">
    <property type="entry name" value="S-adenosyl-L-methionine-dependent methyltransferases"/>
    <property type="match status" value="1"/>
</dbReference>
<feature type="transmembrane region" description="Helical" evidence="2">
    <location>
        <begin position="77"/>
        <end position="95"/>
    </location>
</feature>
<feature type="transmembrane region" description="Helical" evidence="2">
    <location>
        <begin position="45"/>
        <end position="65"/>
    </location>
</feature>
<keyword evidence="2" id="KW-0812">Transmembrane</keyword>
<dbReference type="Gene3D" id="3.40.50.150">
    <property type="entry name" value="Vaccinia Virus protein VP39"/>
    <property type="match status" value="1"/>
</dbReference>
<keyword evidence="4" id="KW-1185">Reference proteome</keyword>
<dbReference type="PANTHER" id="PTHR43317">
    <property type="entry name" value="THERMOSPERMINE SYNTHASE ACAULIS5"/>
    <property type="match status" value="1"/>
</dbReference>
<dbReference type="Proteomes" id="UP000182882">
    <property type="component" value="Unassembled WGS sequence"/>
</dbReference>
<keyword evidence="2" id="KW-0472">Membrane</keyword>
<evidence type="ECO:0000313" key="4">
    <source>
        <dbReference type="Proteomes" id="UP000182882"/>
    </source>
</evidence>
<feature type="transmembrane region" description="Helical" evidence="2">
    <location>
        <begin position="209"/>
        <end position="226"/>
    </location>
</feature>
<dbReference type="AlphaFoldDB" id="A0A0S3AMN2"/>
<evidence type="ECO:0000313" key="3">
    <source>
        <dbReference type="EMBL" id="SDT84543.1"/>
    </source>
</evidence>
<evidence type="ECO:0000256" key="2">
    <source>
        <dbReference type="SAM" id="Phobius"/>
    </source>
</evidence>
<dbReference type="InterPro" id="IPR029063">
    <property type="entry name" value="SAM-dependent_MTases_sf"/>
</dbReference>
<gene>
    <name evidence="3" type="ORF">SAMN05216406_1029</name>
</gene>
<reference evidence="4" key="1">
    <citation type="submission" date="2016-10" db="EMBL/GenBank/DDBJ databases">
        <authorList>
            <person name="Varghese N."/>
            <person name="Submissions S."/>
        </authorList>
    </citation>
    <scope>NUCLEOTIDE SEQUENCE [LARGE SCALE GENOMIC DNA]</scope>
    <source>
        <strain evidence="4">Nm10</strain>
    </source>
</reference>
<keyword evidence="1" id="KW-0620">Polyamine biosynthesis</keyword>
<dbReference type="PANTHER" id="PTHR43317:SF1">
    <property type="entry name" value="THERMOSPERMINE SYNTHASE ACAULIS5"/>
    <property type="match status" value="1"/>
</dbReference>
<keyword evidence="2" id="KW-1133">Transmembrane helix</keyword>
<feature type="transmembrane region" description="Helical" evidence="2">
    <location>
        <begin position="151"/>
        <end position="173"/>
    </location>
</feature>
<organism evidence="3 4">
    <name type="scientific">Nitrosomonas ureae</name>
    <dbReference type="NCBI Taxonomy" id="44577"/>
    <lineage>
        <taxon>Bacteria</taxon>
        <taxon>Pseudomonadati</taxon>
        <taxon>Pseudomonadota</taxon>
        <taxon>Betaproteobacteria</taxon>
        <taxon>Nitrosomonadales</taxon>
        <taxon>Nitrosomonadaceae</taxon>
        <taxon>Nitrosomonas</taxon>
    </lineage>
</organism>
<sequence length="516" mass="56046">MNPSPSSIIFGKAWLYCTVFLTGAAVMVIELLGTRLIAPFYGASLYVWTSLIAVTLIALAIGYYLGGIWADRARSGLSLIIAASGLLTLIIPWLTGPVLLATDPLGLRLGSFVSTLILFSPSLIMLGMVGPFAVKLSTSALANVGASTGSIYAVSTVGSVIGTLFLGFYLFPLVGSREIFMGLGVSLLILAMAVAWIERKYLNKSITTMVPTALLMAIGLGLYPAIASSGEAEFSNTFQTRFERESLYGWVRVIDKPKENIRLLTADASTIGAASISHGENLLTYQKIVAQIPHLSSNIEKALLIGQGAGHMVATLNKAAIVTDTLEIDLAVAEAASKYFDFIPTGDRIIGDARYEIRQLKGPYDLIILDVFTGGTEPTHLLTVEALTQLHNLLSEHGILALNFVSFLDQGKNPALASVSRTLAQVFSHQQIFISDPGSDFNDFIFLATNHAINLNDDLIPFSDRTWLKQRLLDIDTTHGTILTDNHSNLELLQIRKSEHYRRMIVESIGTRHFIR</sequence>
<dbReference type="KEGG" id="nur:ATY38_00115"/>
<evidence type="ECO:0000256" key="1">
    <source>
        <dbReference type="ARBA" id="ARBA00023115"/>
    </source>
</evidence>
<feature type="transmembrane region" description="Helical" evidence="2">
    <location>
        <begin position="13"/>
        <end position="33"/>
    </location>
</feature>
<dbReference type="KEGG" id="nur:ATY38_15265"/>
<dbReference type="GO" id="GO:0010487">
    <property type="term" value="F:thermospermine synthase activity"/>
    <property type="evidence" value="ECO:0007669"/>
    <property type="project" value="TreeGrafter"/>
</dbReference>
<name>A0A0S3AMN2_9PROT</name>
<accession>A0A0S3AMN2</accession>
<feature type="transmembrane region" description="Helical" evidence="2">
    <location>
        <begin position="107"/>
        <end position="130"/>
    </location>
</feature>
<proteinExistence type="predicted"/>
<dbReference type="GO" id="GO:0006596">
    <property type="term" value="P:polyamine biosynthetic process"/>
    <property type="evidence" value="ECO:0007669"/>
    <property type="project" value="UniProtKB-KW"/>
</dbReference>